<proteinExistence type="predicted"/>
<organism evidence="3 4">
    <name type="scientific">Pleurodeles waltl</name>
    <name type="common">Iberian ribbed newt</name>
    <dbReference type="NCBI Taxonomy" id="8319"/>
    <lineage>
        <taxon>Eukaryota</taxon>
        <taxon>Metazoa</taxon>
        <taxon>Chordata</taxon>
        <taxon>Craniata</taxon>
        <taxon>Vertebrata</taxon>
        <taxon>Euteleostomi</taxon>
        <taxon>Amphibia</taxon>
        <taxon>Batrachia</taxon>
        <taxon>Caudata</taxon>
        <taxon>Salamandroidea</taxon>
        <taxon>Salamandridae</taxon>
        <taxon>Pleurodelinae</taxon>
        <taxon>Pleurodeles</taxon>
    </lineage>
</organism>
<accession>A0AAV7RXP4</accession>
<evidence type="ECO:0000256" key="2">
    <source>
        <dbReference type="SAM" id="SignalP"/>
    </source>
</evidence>
<reference evidence="3" key="1">
    <citation type="journal article" date="2022" name="bioRxiv">
        <title>Sequencing and chromosome-scale assembly of the giantPleurodeles waltlgenome.</title>
        <authorList>
            <person name="Brown T."/>
            <person name="Elewa A."/>
            <person name="Iarovenko S."/>
            <person name="Subramanian E."/>
            <person name="Araus A.J."/>
            <person name="Petzold A."/>
            <person name="Susuki M."/>
            <person name="Suzuki K.-i.T."/>
            <person name="Hayashi T."/>
            <person name="Toyoda A."/>
            <person name="Oliveira C."/>
            <person name="Osipova E."/>
            <person name="Leigh N.D."/>
            <person name="Simon A."/>
            <person name="Yun M.H."/>
        </authorList>
    </citation>
    <scope>NUCLEOTIDE SEQUENCE</scope>
    <source>
        <strain evidence="3">20211129_DDA</strain>
        <tissue evidence="3">Liver</tissue>
    </source>
</reference>
<keyword evidence="2" id="KW-0732">Signal</keyword>
<evidence type="ECO:0000313" key="4">
    <source>
        <dbReference type="Proteomes" id="UP001066276"/>
    </source>
</evidence>
<comment type="caution">
    <text evidence="3">The sequence shown here is derived from an EMBL/GenBank/DDBJ whole genome shotgun (WGS) entry which is preliminary data.</text>
</comment>
<name>A0AAV7RXP4_PLEWA</name>
<feature type="region of interest" description="Disordered" evidence="1">
    <location>
        <begin position="57"/>
        <end position="101"/>
    </location>
</feature>
<feature type="compositionally biased region" description="Polar residues" evidence="1">
    <location>
        <begin position="91"/>
        <end position="101"/>
    </location>
</feature>
<dbReference type="AlphaFoldDB" id="A0AAV7RXP4"/>
<protein>
    <submittedName>
        <fullName evidence="3">Uncharacterized protein</fullName>
    </submittedName>
</protein>
<feature type="compositionally biased region" description="Polar residues" evidence="1">
    <location>
        <begin position="57"/>
        <end position="66"/>
    </location>
</feature>
<evidence type="ECO:0000313" key="3">
    <source>
        <dbReference type="EMBL" id="KAJ1155728.1"/>
    </source>
</evidence>
<feature type="chain" id="PRO_5043821076" evidence="2">
    <location>
        <begin position="22"/>
        <end position="101"/>
    </location>
</feature>
<keyword evidence="4" id="KW-1185">Reference proteome</keyword>
<dbReference type="EMBL" id="JANPWB010000009">
    <property type="protein sequence ID" value="KAJ1155728.1"/>
    <property type="molecule type" value="Genomic_DNA"/>
</dbReference>
<sequence length="101" mass="10885">MFLYLARLLALFSIELRISRNDGIILLSNSAVRCVHGNLIWTGVSDYGLFWPGSRQPQLSAPQQDSPVKAPGHADVGYDRPSPAAAEHNSAGPSSKGNWAP</sequence>
<gene>
    <name evidence="3" type="ORF">NDU88_008457</name>
</gene>
<dbReference type="Proteomes" id="UP001066276">
    <property type="component" value="Chromosome 5"/>
</dbReference>
<feature type="signal peptide" evidence="2">
    <location>
        <begin position="1"/>
        <end position="21"/>
    </location>
</feature>
<evidence type="ECO:0000256" key="1">
    <source>
        <dbReference type="SAM" id="MobiDB-lite"/>
    </source>
</evidence>